<dbReference type="CDD" id="cd01748">
    <property type="entry name" value="GATase1_IGP_Synthase"/>
    <property type="match status" value="1"/>
</dbReference>
<evidence type="ECO:0000259" key="11">
    <source>
        <dbReference type="Pfam" id="PF00117"/>
    </source>
</evidence>
<dbReference type="AlphaFoldDB" id="A0A0L0FJP0"/>
<dbReference type="Proteomes" id="UP000054560">
    <property type="component" value="Unassembled WGS sequence"/>
</dbReference>
<dbReference type="PANTHER" id="PTHR42701:SF1">
    <property type="entry name" value="IMIDAZOLE GLYCEROL PHOSPHATE SYNTHASE SUBUNIT HISH"/>
    <property type="match status" value="1"/>
</dbReference>
<dbReference type="PANTHER" id="PTHR42701">
    <property type="entry name" value="IMIDAZOLE GLYCEROL PHOSPHATE SYNTHASE SUBUNIT HISH"/>
    <property type="match status" value="1"/>
</dbReference>
<dbReference type="SUPFAM" id="SSF52317">
    <property type="entry name" value="Class I glutamine amidotransferase-like"/>
    <property type="match status" value="1"/>
</dbReference>
<evidence type="ECO:0000256" key="1">
    <source>
        <dbReference type="ARBA" id="ARBA00005091"/>
    </source>
</evidence>
<keyword evidence="4" id="KW-0378">Hydrolase</keyword>
<dbReference type="Gene3D" id="3.40.50.880">
    <property type="match status" value="1"/>
</dbReference>
<protein>
    <recommendedName>
        <fullName evidence="11">Glutamine amidotransferase domain-containing protein</fullName>
    </recommendedName>
</protein>
<keyword evidence="6 10" id="KW-0368">Histidine biosynthesis</keyword>
<evidence type="ECO:0000256" key="6">
    <source>
        <dbReference type="ARBA" id="ARBA00023102"/>
    </source>
</evidence>
<dbReference type="GO" id="GO:0000107">
    <property type="term" value="F:imidazoleglycerol-phosphate synthase activity"/>
    <property type="evidence" value="ECO:0007669"/>
    <property type="project" value="TreeGrafter"/>
</dbReference>
<evidence type="ECO:0000313" key="13">
    <source>
        <dbReference type="Proteomes" id="UP000054560"/>
    </source>
</evidence>
<organism evidence="12 13">
    <name type="scientific">Sphaeroforma arctica JP610</name>
    <dbReference type="NCBI Taxonomy" id="667725"/>
    <lineage>
        <taxon>Eukaryota</taxon>
        <taxon>Ichthyosporea</taxon>
        <taxon>Ichthyophonida</taxon>
        <taxon>Sphaeroforma</taxon>
    </lineage>
</organism>
<accession>A0A0L0FJP0</accession>
<dbReference type="GO" id="GO:0000105">
    <property type="term" value="P:L-histidine biosynthetic process"/>
    <property type="evidence" value="ECO:0007669"/>
    <property type="project" value="UniProtKB-UniPathway"/>
</dbReference>
<evidence type="ECO:0000256" key="5">
    <source>
        <dbReference type="ARBA" id="ARBA00022962"/>
    </source>
</evidence>
<dbReference type="InterPro" id="IPR006062">
    <property type="entry name" value="His_biosynth"/>
</dbReference>
<dbReference type="Pfam" id="PF00117">
    <property type="entry name" value="GATase"/>
    <property type="match status" value="1"/>
</dbReference>
<dbReference type="EMBL" id="KQ243004">
    <property type="protein sequence ID" value="KNC76681.1"/>
    <property type="molecule type" value="Genomic_DNA"/>
</dbReference>
<dbReference type="HAMAP" id="MF_00278">
    <property type="entry name" value="HisH"/>
    <property type="match status" value="1"/>
</dbReference>
<comment type="similarity">
    <text evidence="10">Belongs to the HisA/HisF family.</text>
</comment>
<evidence type="ECO:0000256" key="2">
    <source>
        <dbReference type="ARBA" id="ARBA00011152"/>
    </source>
</evidence>
<dbReference type="RefSeq" id="XP_014150583.1">
    <property type="nucleotide sequence ID" value="XM_014295108.1"/>
</dbReference>
<dbReference type="Pfam" id="PF00977">
    <property type="entry name" value="His_biosynth"/>
    <property type="match status" value="1"/>
</dbReference>
<comment type="catalytic activity">
    <reaction evidence="9">
        <text>L-glutamine + H2O = L-glutamate + NH4(+)</text>
        <dbReference type="Rhea" id="RHEA:15889"/>
        <dbReference type="ChEBI" id="CHEBI:15377"/>
        <dbReference type="ChEBI" id="CHEBI:28938"/>
        <dbReference type="ChEBI" id="CHEBI:29985"/>
        <dbReference type="ChEBI" id="CHEBI:58359"/>
        <dbReference type="EC" id="3.5.1.2"/>
    </reaction>
</comment>
<keyword evidence="3 10" id="KW-0028">Amino-acid biosynthesis</keyword>
<evidence type="ECO:0000256" key="3">
    <source>
        <dbReference type="ARBA" id="ARBA00022605"/>
    </source>
</evidence>
<dbReference type="InterPro" id="IPR013785">
    <property type="entry name" value="Aldolase_TIM"/>
</dbReference>
<dbReference type="InterPro" id="IPR011060">
    <property type="entry name" value="RibuloseP-bd_barrel"/>
</dbReference>
<dbReference type="GeneID" id="25911337"/>
<dbReference type="STRING" id="667725.A0A0L0FJP0"/>
<evidence type="ECO:0000256" key="4">
    <source>
        <dbReference type="ARBA" id="ARBA00022801"/>
    </source>
</evidence>
<dbReference type="InterPro" id="IPR029062">
    <property type="entry name" value="Class_I_gatase-like"/>
</dbReference>
<dbReference type="InterPro" id="IPR017926">
    <property type="entry name" value="GATASE"/>
</dbReference>
<dbReference type="SUPFAM" id="SSF51366">
    <property type="entry name" value="Ribulose-phoshate binding barrel"/>
    <property type="match status" value="1"/>
</dbReference>
<feature type="non-terminal residue" evidence="12">
    <location>
        <position position="354"/>
    </location>
</feature>
<comment type="pathway">
    <text evidence="1">Amino-acid biosynthesis; L-histidine biosynthesis; L-histidine from 5-phospho-alpha-D-ribose 1-diphosphate: step 5/9.</text>
</comment>
<dbReference type="PROSITE" id="PS51273">
    <property type="entry name" value="GATASE_TYPE_1"/>
    <property type="match status" value="1"/>
</dbReference>
<reference evidence="12 13" key="1">
    <citation type="submission" date="2011-02" db="EMBL/GenBank/DDBJ databases">
        <title>The Genome Sequence of Sphaeroforma arctica JP610.</title>
        <authorList>
            <consortium name="The Broad Institute Genome Sequencing Platform"/>
            <person name="Russ C."/>
            <person name="Cuomo C."/>
            <person name="Young S.K."/>
            <person name="Zeng Q."/>
            <person name="Gargeya S."/>
            <person name="Alvarado L."/>
            <person name="Berlin A."/>
            <person name="Chapman S.B."/>
            <person name="Chen Z."/>
            <person name="Freedman E."/>
            <person name="Gellesch M."/>
            <person name="Goldberg J."/>
            <person name="Griggs A."/>
            <person name="Gujja S."/>
            <person name="Heilman E."/>
            <person name="Heiman D."/>
            <person name="Howarth C."/>
            <person name="Mehta T."/>
            <person name="Neiman D."/>
            <person name="Pearson M."/>
            <person name="Roberts A."/>
            <person name="Saif S."/>
            <person name="Shea T."/>
            <person name="Shenoy N."/>
            <person name="Sisk P."/>
            <person name="Stolte C."/>
            <person name="Sykes S."/>
            <person name="White J."/>
            <person name="Yandava C."/>
            <person name="Burger G."/>
            <person name="Gray M.W."/>
            <person name="Holland P.W.H."/>
            <person name="King N."/>
            <person name="Lang F.B.F."/>
            <person name="Roger A.J."/>
            <person name="Ruiz-Trillo I."/>
            <person name="Haas B."/>
            <person name="Nusbaum C."/>
            <person name="Birren B."/>
        </authorList>
    </citation>
    <scope>NUCLEOTIDE SEQUENCE [LARGE SCALE GENOMIC DNA]</scope>
    <source>
        <strain evidence="12 13">JP610</strain>
    </source>
</reference>
<dbReference type="OrthoDB" id="10254903at2759"/>
<dbReference type="UniPathway" id="UPA00031">
    <property type="reaction ID" value="UER00010"/>
</dbReference>
<evidence type="ECO:0000256" key="9">
    <source>
        <dbReference type="ARBA" id="ARBA00049534"/>
    </source>
</evidence>
<evidence type="ECO:0000256" key="7">
    <source>
        <dbReference type="ARBA" id="ARBA00023239"/>
    </source>
</evidence>
<dbReference type="GO" id="GO:0004359">
    <property type="term" value="F:glutaminase activity"/>
    <property type="evidence" value="ECO:0007669"/>
    <property type="project" value="UniProtKB-EC"/>
</dbReference>
<keyword evidence="7" id="KW-0456">Lyase</keyword>
<proteinExistence type="inferred from homology"/>
<dbReference type="NCBIfam" id="TIGR01855">
    <property type="entry name" value="IMP_synth_hisH"/>
    <property type="match status" value="1"/>
</dbReference>
<comment type="subunit">
    <text evidence="2">Heterodimer of HisH and HisF.</text>
</comment>
<name>A0A0L0FJP0_9EUKA</name>
<evidence type="ECO:0000256" key="10">
    <source>
        <dbReference type="RuleBase" id="RU003657"/>
    </source>
</evidence>
<dbReference type="eggNOG" id="KOG0623">
    <property type="taxonomic scope" value="Eukaryota"/>
</dbReference>
<evidence type="ECO:0000256" key="8">
    <source>
        <dbReference type="ARBA" id="ARBA00047838"/>
    </source>
</evidence>
<gene>
    <name evidence="12" type="ORF">SARC_10833</name>
</gene>
<dbReference type="GO" id="GO:0016829">
    <property type="term" value="F:lyase activity"/>
    <property type="evidence" value="ECO:0007669"/>
    <property type="project" value="UniProtKB-KW"/>
</dbReference>
<dbReference type="InterPro" id="IPR010139">
    <property type="entry name" value="Imidazole-glycPsynth_HisH"/>
</dbReference>
<keyword evidence="13" id="KW-1185">Reference proteome</keyword>
<feature type="domain" description="Glutamine amidotransferase" evidence="11">
    <location>
        <begin position="12"/>
        <end position="208"/>
    </location>
</feature>
<evidence type="ECO:0000313" key="12">
    <source>
        <dbReference type="EMBL" id="KNC76681.1"/>
    </source>
</evidence>
<sequence>MTTASDNKTVWILNYGAGNVRSLVNAVAHLGYTPKYITSPEQLKDVNCLIFPGVGAFGSAMASLKANGYFEPLRDYVLADKPFFGICVGMQCLFQGSDESPEIEGLGVIPSMITKFDIDPSLSVPHMGWNSNRLCRTSTISPETTDEKYYFVHSYMALPSPANEEWVSTFTDYGTTFISSVAKGKVMATQYHPEKSGPAGLDLIRRFLDTNNTGQYVTPVKTQTMNTTPTVLAKRIIACLDVRANDNGDLVVTKGDQYDVREKTGENAVRNLGKPVTLAQRYYTEGADEITFLNITSFRELPAKDLPMLSLLKEATKKIFVPLTVGGGIRETTDPDGTYHSAVEVASMYFSSGT</sequence>
<keyword evidence="5" id="KW-0315">Glutamine amidotransferase</keyword>
<comment type="catalytic activity">
    <reaction evidence="8">
        <text>5-[(5-phospho-1-deoxy-D-ribulos-1-ylimino)methylamino]-1-(5-phospho-beta-D-ribosyl)imidazole-4-carboxamide + L-glutamine = D-erythro-1-(imidazol-4-yl)glycerol 3-phosphate + 5-amino-1-(5-phospho-beta-D-ribosyl)imidazole-4-carboxamide + L-glutamate + H(+)</text>
        <dbReference type="Rhea" id="RHEA:24793"/>
        <dbReference type="ChEBI" id="CHEBI:15378"/>
        <dbReference type="ChEBI" id="CHEBI:29985"/>
        <dbReference type="ChEBI" id="CHEBI:58278"/>
        <dbReference type="ChEBI" id="CHEBI:58359"/>
        <dbReference type="ChEBI" id="CHEBI:58475"/>
        <dbReference type="ChEBI" id="CHEBI:58525"/>
        <dbReference type="EC" id="4.3.2.10"/>
    </reaction>
</comment>
<dbReference type="Gene3D" id="3.20.20.70">
    <property type="entry name" value="Aldolase class I"/>
    <property type="match status" value="1"/>
</dbReference>